<evidence type="ECO:0000313" key="10">
    <source>
        <dbReference type="EMBL" id="SEG89434.1"/>
    </source>
</evidence>
<evidence type="ECO:0000256" key="6">
    <source>
        <dbReference type="ARBA" id="ARBA00023136"/>
    </source>
</evidence>
<dbReference type="SMART" id="SM00382">
    <property type="entry name" value="AAA"/>
    <property type="match status" value="1"/>
</dbReference>
<dbReference type="GO" id="GO:0015421">
    <property type="term" value="F:ABC-type oligopeptide transporter activity"/>
    <property type="evidence" value="ECO:0007669"/>
    <property type="project" value="TreeGrafter"/>
</dbReference>
<dbReference type="InterPro" id="IPR011527">
    <property type="entry name" value="ABC1_TM_dom"/>
</dbReference>
<keyword evidence="4 10" id="KW-0067">ATP-binding</keyword>
<dbReference type="SUPFAM" id="SSF52540">
    <property type="entry name" value="P-loop containing nucleoside triphosphate hydrolases"/>
    <property type="match status" value="1"/>
</dbReference>
<dbReference type="InterPro" id="IPR003439">
    <property type="entry name" value="ABC_transporter-like_ATP-bd"/>
</dbReference>
<feature type="domain" description="ABC transporter" evidence="8">
    <location>
        <begin position="338"/>
        <end position="553"/>
    </location>
</feature>
<reference evidence="10 11" key="1">
    <citation type="submission" date="2016-10" db="EMBL/GenBank/DDBJ databases">
        <authorList>
            <person name="de Groot N.N."/>
        </authorList>
    </citation>
    <scope>NUCLEOTIDE SEQUENCE [LARGE SCALE GENOMIC DNA]</scope>
    <source>
        <strain evidence="10 11">CGMCC 4.7037</strain>
    </source>
</reference>
<evidence type="ECO:0000256" key="7">
    <source>
        <dbReference type="SAM" id="Phobius"/>
    </source>
</evidence>
<dbReference type="PROSITE" id="PS50893">
    <property type="entry name" value="ABC_TRANSPORTER_2"/>
    <property type="match status" value="1"/>
</dbReference>
<keyword evidence="5 7" id="KW-1133">Transmembrane helix</keyword>
<dbReference type="Gene3D" id="1.20.1560.10">
    <property type="entry name" value="ABC transporter type 1, transmembrane domain"/>
    <property type="match status" value="1"/>
</dbReference>
<feature type="transmembrane region" description="Helical" evidence="7">
    <location>
        <begin position="20"/>
        <end position="41"/>
    </location>
</feature>
<dbReference type="PROSITE" id="PS00211">
    <property type="entry name" value="ABC_TRANSPORTER_1"/>
    <property type="match status" value="1"/>
</dbReference>
<dbReference type="InterPro" id="IPR036640">
    <property type="entry name" value="ABC1_TM_sf"/>
</dbReference>
<evidence type="ECO:0000256" key="5">
    <source>
        <dbReference type="ARBA" id="ARBA00022989"/>
    </source>
</evidence>
<feature type="transmembrane region" description="Helical" evidence="7">
    <location>
        <begin position="152"/>
        <end position="175"/>
    </location>
</feature>
<keyword evidence="11" id="KW-1185">Reference proteome</keyword>
<name>A0A1H6DWH5_9ACTN</name>
<dbReference type="Proteomes" id="UP000236732">
    <property type="component" value="Unassembled WGS sequence"/>
</dbReference>
<accession>A0A1H6DWH5</accession>
<evidence type="ECO:0000259" key="9">
    <source>
        <dbReference type="PROSITE" id="PS50929"/>
    </source>
</evidence>
<evidence type="ECO:0000256" key="4">
    <source>
        <dbReference type="ARBA" id="ARBA00022840"/>
    </source>
</evidence>
<keyword evidence="3" id="KW-0547">Nucleotide-binding</keyword>
<organism evidence="10 11">
    <name type="scientific">Nonomuraea solani</name>
    <dbReference type="NCBI Taxonomy" id="1144553"/>
    <lineage>
        <taxon>Bacteria</taxon>
        <taxon>Bacillati</taxon>
        <taxon>Actinomycetota</taxon>
        <taxon>Actinomycetes</taxon>
        <taxon>Streptosporangiales</taxon>
        <taxon>Streptosporangiaceae</taxon>
        <taxon>Nonomuraea</taxon>
    </lineage>
</organism>
<dbReference type="CDD" id="cd18550">
    <property type="entry name" value="ABC_6TM_exporter_like"/>
    <property type="match status" value="1"/>
</dbReference>
<dbReference type="InterPro" id="IPR003593">
    <property type="entry name" value="AAA+_ATPase"/>
</dbReference>
<dbReference type="EMBL" id="FNVT01000006">
    <property type="protein sequence ID" value="SEG89434.1"/>
    <property type="molecule type" value="Genomic_DNA"/>
</dbReference>
<keyword evidence="2 7" id="KW-0812">Transmembrane</keyword>
<dbReference type="SUPFAM" id="SSF90123">
    <property type="entry name" value="ABC transporter transmembrane region"/>
    <property type="match status" value="1"/>
</dbReference>
<feature type="domain" description="ABC transmembrane type-1" evidence="9">
    <location>
        <begin position="22"/>
        <end position="302"/>
    </location>
</feature>
<gene>
    <name evidence="10" type="ORF">SAMN05444920_106449</name>
</gene>
<dbReference type="Pfam" id="PF00664">
    <property type="entry name" value="ABC_membrane"/>
    <property type="match status" value="1"/>
</dbReference>
<dbReference type="GO" id="GO:0005524">
    <property type="term" value="F:ATP binding"/>
    <property type="evidence" value="ECO:0007669"/>
    <property type="project" value="UniProtKB-KW"/>
</dbReference>
<sequence>MTATAVLRRMLTWFRPHRWQVVASLIIVVITVPLGVANPLLTRMVIDQGLLNGDVGLLTLLCVLMVVLGVTSSVLNVGNVALTNIVGQRVTTSLRATVYGRAQSQELAFYTEESTSEVQARLVSDIEGIDRFVTGTVHQALGSLTALVASGIAMLMLSWQLALLSFSLAYVLALLNHRFAKRRQDLARQRQRHVTSLLRFAAEDLSLGGVILGRTLRRSGRQLERFVEVCRQLGEITVRQRVVGATAYVIIGASFACVPPLVYWVSGTAVSGLSTGTVIVMVILQMQLSQPIQSLLQLSSGLHVSLAKFERVIQYLDLPEPRPIDEGRAPVPGAGISLTLRGVGHRYGDGRDVLGGIDLDLPAGSVTVVRGRTGSGKSTLGLIIAGLLRPATGTVQLDGAGDAELRDVATIVPQHTTLFDASIRENLMFAREAVTEEDIHRVLAAVRLDDLVSHLPHGLDTPIGVEGLQLSGGERQRLAVARALLADWQVLVVDEVTSALDGVTSDEVYDALRVYCAGKTLVIIAHRLPRIDPTDQVVLVDRGAGTVTPGSRAG</sequence>
<dbReference type="PANTHER" id="PTHR43394">
    <property type="entry name" value="ATP-DEPENDENT PERMEASE MDL1, MITOCHONDRIAL"/>
    <property type="match status" value="1"/>
</dbReference>
<evidence type="ECO:0000256" key="1">
    <source>
        <dbReference type="ARBA" id="ARBA00004651"/>
    </source>
</evidence>
<dbReference type="GO" id="GO:0016887">
    <property type="term" value="F:ATP hydrolysis activity"/>
    <property type="evidence" value="ECO:0007669"/>
    <property type="project" value="InterPro"/>
</dbReference>
<dbReference type="AlphaFoldDB" id="A0A1H6DWH5"/>
<dbReference type="Pfam" id="PF00005">
    <property type="entry name" value="ABC_tran"/>
    <property type="match status" value="1"/>
</dbReference>
<evidence type="ECO:0000256" key="2">
    <source>
        <dbReference type="ARBA" id="ARBA00022692"/>
    </source>
</evidence>
<dbReference type="InterPro" id="IPR027417">
    <property type="entry name" value="P-loop_NTPase"/>
</dbReference>
<dbReference type="GO" id="GO:0005886">
    <property type="term" value="C:plasma membrane"/>
    <property type="evidence" value="ECO:0007669"/>
    <property type="project" value="UniProtKB-SubCell"/>
</dbReference>
<dbReference type="InterPro" id="IPR017871">
    <property type="entry name" value="ABC_transporter-like_CS"/>
</dbReference>
<protein>
    <submittedName>
        <fullName evidence="10">ATP-binding cassette, subfamily B</fullName>
    </submittedName>
</protein>
<comment type="subcellular location">
    <subcellularLocation>
        <location evidence="1">Cell membrane</location>
        <topology evidence="1">Multi-pass membrane protein</topology>
    </subcellularLocation>
</comment>
<keyword evidence="6 7" id="KW-0472">Membrane</keyword>
<dbReference type="PROSITE" id="PS50929">
    <property type="entry name" value="ABC_TM1F"/>
    <property type="match status" value="1"/>
</dbReference>
<evidence type="ECO:0000259" key="8">
    <source>
        <dbReference type="PROSITE" id="PS50893"/>
    </source>
</evidence>
<feature type="transmembrane region" description="Helical" evidence="7">
    <location>
        <begin position="242"/>
        <end position="263"/>
    </location>
</feature>
<dbReference type="PANTHER" id="PTHR43394:SF1">
    <property type="entry name" value="ATP-BINDING CASSETTE SUB-FAMILY B MEMBER 10, MITOCHONDRIAL"/>
    <property type="match status" value="1"/>
</dbReference>
<proteinExistence type="predicted"/>
<dbReference type="InterPro" id="IPR039421">
    <property type="entry name" value="Type_1_exporter"/>
</dbReference>
<dbReference type="Gene3D" id="3.40.50.300">
    <property type="entry name" value="P-loop containing nucleotide triphosphate hydrolases"/>
    <property type="match status" value="1"/>
</dbReference>
<evidence type="ECO:0000313" key="11">
    <source>
        <dbReference type="Proteomes" id="UP000236732"/>
    </source>
</evidence>
<feature type="transmembrane region" description="Helical" evidence="7">
    <location>
        <begin position="53"/>
        <end position="75"/>
    </location>
</feature>
<evidence type="ECO:0000256" key="3">
    <source>
        <dbReference type="ARBA" id="ARBA00022741"/>
    </source>
</evidence>